<protein>
    <submittedName>
        <fullName evidence="4">ABC transporter substrate-binding protein</fullName>
    </submittedName>
</protein>
<dbReference type="PROSITE" id="PS51318">
    <property type="entry name" value="TAT"/>
    <property type="match status" value="1"/>
</dbReference>
<dbReference type="RefSeq" id="WP_252435178.1">
    <property type="nucleotide sequence ID" value="NZ_JAGSOV010000003.1"/>
</dbReference>
<dbReference type="InterPro" id="IPR051010">
    <property type="entry name" value="BCAA_transport"/>
</dbReference>
<proteinExistence type="inferred from homology"/>
<name>A0ABT0ZS84_9PSEU</name>
<comment type="caution">
    <text evidence="4">The sequence shown here is derived from an EMBL/GenBank/DDBJ whole genome shotgun (WGS) entry which is preliminary data.</text>
</comment>
<dbReference type="SUPFAM" id="SSF53822">
    <property type="entry name" value="Periplasmic binding protein-like I"/>
    <property type="match status" value="1"/>
</dbReference>
<comment type="similarity">
    <text evidence="1">Belongs to the leucine-binding protein family.</text>
</comment>
<organism evidence="4 5">
    <name type="scientific">Pseudonocardia humida</name>
    <dbReference type="NCBI Taxonomy" id="2800819"/>
    <lineage>
        <taxon>Bacteria</taxon>
        <taxon>Bacillati</taxon>
        <taxon>Actinomycetota</taxon>
        <taxon>Actinomycetes</taxon>
        <taxon>Pseudonocardiales</taxon>
        <taxon>Pseudonocardiaceae</taxon>
        <taxon>Pseudonocardia</taxon>
    </lineage>
</organism>
<dbReference type="InterPro" id="IPR028081">
    <property type="entry name" value="Leu-bd"/>
</dbReference>
<dbReference type="Proteomes" id="UP001165283">
    <property type="component" value="Unassembled WGS sequence"/>
</dbReference>
<dbReference type="Pfam" id="PF13458">
    <property type="entry name" value="Peripla_BP_6"/>
    <property type="match status" value="1"/>
</dbReference>
<evidence type="ECO:0000256" key="2">
    <source>
        <dbReference type="ARBA" id="ARBA00022729"/>
    </source>
</evidence>
<dbReference type="PANTHER" id="PTHR30483:SF6">
    <property type="entry name" value="PERIPLASMIC BINDING PROTEIN OF ABC TRANSPORTER FOR NATURAL AMINO ACIDS"/>
    <property type="match status" value="1"/>
</dbReference>
<dbReference type="InterPro" id="IPR006311">
    <property type="entry name" value="TAT_signal"/>
</dbReference>
<reference evidence="4" key="1">
    <citation type="submission" date="2021-04" db="EMBL/GenBank/DDBJ databases">
        <title>Pseudonocardia sp. nov., isolated from sandy soil of mangrove forest.</title>
        <authorList>
            <person name="Zan Z."/>
            <person name="Huang R."/>
            <person name="Liu W."/>
        </authorList>
    </citation>
    <scope>NUCLEOTIDE SEQUENCE</scope>
    <source>
        <strain evidence="4">S2-4</strain>
    </source>
</reference>
<feature type="domain" description="Leucine-binding protein" evidence="3">
    <location>
        <begin position="53"/>
        <end position="395"/>
    </location>
</feature>
<evidence type="ECO:0000259" key="3">
    <source>
        <dbReference type="Pfam" id="PF13458"/>
    </source>
</evidence>
<keyword evidence="5" id="KW-1185">Reference proteome</keyword>
<keyword evidence="2" id="KW-0732">Signal</keyword>
<evidence type="ECO:0000256" key="1">
    <source>
        <dbReference type="ARBA" id="ARBA00010062"/>
    </source>
</evidence>
<evidence type="ECO:0000313" key="5">
    <source>
        <dbReference type="Proteomes" id="UP001165283"/>
    </source>
</evidence>
<gene>
    <name evidence="4" type="ORF">KDL28_00840</name>
</gene>
<dbReference type="Gene3D" id="3.40.50.2300">
    <property type="match status" value="2"/>
</dbReference>
<dbReference type="EMBL" id="JAGSOV010000003">
    <property type="protein sequence ID" value="MCO1653592.1"/>
    <property type="molecule type" value="Genomic_DNA"/>
</dbReference>
<evidence type="ECO:0000313" key="4">
    <source>
        <dbReference type="EMBL" id="MCO1653592.1"/>
    </source>
</evidence>
<dbReference type="PROSITE" id="PS51257">
    <property type="entry name" value="PROKAR_LIPOPROTEIN"/>
    <property type="match status" value="1"/>
</dbReference>
<accession>A0ABT0ZS84</accession>
<dbReference type="InterPro" id="IPR028082">
    <property type="entry name" value="Peripla_BP_I"/>
</dbReference>
<sequence>MADRASALRLDRRGFLRTVGVAGTAVAAGGATAACSSGLQGSDGGDGDGGGDTIRIGYVSPSTGPLAAFGEADDFVIGSIQEHFSQNPIQVGGQSYAVEVLKRDSQSDSNRAADVAADLIQNNGIHLMLVSSTPDTSNPVSDQCEAQGMPCIATVTPWQPWFFGRGGQEGSKFQWTFNFFWGLEDVEAVYADMWDEVPTNKKAGALWPNDPDGLAWGDPTTGFAPAQAQRGYSIVDPGNYPNGTQDFSAQITQFKNEGAEILLGVPIPPDFTTFWRQAAQQGYQPKLATVAKALLFPSSVEALGPLGVNLGTEVWWSPSHPFTSSLTGQTAAQLAEAYTAATQKQWTQPIGFAHALFEVAAKAFGSVQAIDDKAGLASAISTMKLDTVVGSLDWTSGPVPNVAKTPVVGGQWRTGTDFAFDLTIVSNKQAPNIPVAGEVQPLGAPVAR</sequence>
<dbReference type="CDD" id="cd06337">
    <property type="entry name" value="PBP1_ABC_ligand_binding-like"/>
    <property type="match status" value="1"/>
</dbReference>
<dbReference type="PANTHER" id="PTHR30483">
    <property type="entry name" value="LEUCINE-SPECIFIC-BINDING PROTEIN"/>
    <property type="match status" value="1"/>
</dbReference>